<name>A0A6B9VAD1_ARAHY</name>
<gene>
    <name evidence="2" type="ORF">DS421_19g655200</name>
</gene>
<proteinExistence type="predicted"/>
<feature type="region of interest" description="Disordered" evidence="1">
    <location>
        <begin position="164"/>
        <end position="192"/>
    </location>
</feature>
<organism evidence="2 3">
    <name type="scientific">Arachis hypogaea</name>
    <name type="common">Peanut</name>
    <dbReference type="NCBI Taxonomy" id="3818"/>
    <lineage>
        <taxon>Eukaryota</taxon>
        <taxon>Viridiplantae</taxon>
        <taxon>Streptophyta</taxon>
        <taxon>Embryophyta</taxon>
        <taxon>Tracheophyta</taxon>
        <taxon>Spermatophyta</taxon>
        <taxon>Magnoliopsida</taxon>
        <taxon>eudicotyledons</taxon>
        <taxon>Gunneridae</taxon>
        <taxon>Pentapetalae</taxon>
        <taxon>rosids</taxon>
        <taxon>fabids</taxon>
        <taxon>Fabales</taxon>
        <taxon>Fabaceae</taxon>
        <taxon>Papilionoideae</taxon>
        <taxon>50 kb inversion clade</taxon>
        <taxon>dalbergioids sensu lato</taxon>
        <taxon>Dalbergieae</taxon>
        <taxon>Pterocarpus clade</taxon>
        <taxon>Arachis</taxon>
    </lineage>
</organism>
<feature type="region of interest" description="Disordered" evidence="1">
    <location>
        <begin position="1"/>
        <end position="64"/>
    </location>
</feature>
<feature type="compositionally biased region" description="Low complexity" evidence="1">
    <location>
        <begin position="42"/>
        <end position="53"/>
    </location>
</feature>
<sequence>MHTHNTKTHAQQEKGKNGEGKKEKERGKLESESKRRRGGRGRTAPAGNTAAAPSCRRPEGGDVEREEELCEEGAPLCLHRRRQFVFCCRRGNPPPSSSSSRAGRCQLPPPLHLPSRTTLRTHRRDRRVEIGRRMKKEEALFALLRPVAIRGVTIIAAVKGCVTEPLSPKNNAASPGFTTGASDRREGQAQGS</sequence>
<dbReference type="AlphaFoldDB" id="A0A6B9VAD1"/>
<feature type="region of interest" description="Disordered" evidence="1">
    <location>
        <begin position="92"/>
        <end position="113"/>
    </location>
</feature>
<feature type="compositionally biased region" description="Basic and acidic residues" evidence="1">
    <location>
        <begin position="182"/>
        <end position="192"/>
    </location>
</feature>
<feature type="compositionally biased region" description="Polar residues" evidence="1">
    <location>
        <begin position="168"/>
        <end position="181"/>
    </location>
</feature>
<accession>A0A6B9VAD1</accession>
<evidence type="ECO:0000313" key="2">
    <source>
        <dbReference type="EMBL" id="QHN77724.1"/>
    </source>
</evidence>
<reference evidence="2 3" key="1">
    <citation type="submission" date="2020-01" db="EMBL/GenBank/DDBJ databases">
        <title>Genome sequence of Arachis hypogaea, cultivar Shitouqi.</title>
        <authorList>
            <person name="Zhuang W."/>
            <person name="Chen H."/>
            <person name="Varshney R."/>
            <person name="Wang D."/>
            <person name="Ming R."/>
        </authorList>
    </citation>
    <scope>NUCLEOTIDE SEQUENCE [LARGE SCALE GENOMIC DNA]</scope>
    <source>
        <tissue evidence="2">Young leaf</tissue>
    </source>
</reference>
<protein>
    <submittedName>
        <fullName evidence="2">Uncharacterized protein</fullName>
    </submittedName>
</protein>
<feature type="compositionally biased region" description="Basic and acidic residues" evidence="1">
    <location>
        <begin position="10"/>
        <end position="33"/>
    </location>
</feature>
<evidence type="ECO:0000256" key="1">
    <source>
        <dbReference type="SAM" id="MobiDB-lite"/>
    </source>
</evidence>
<dbReference type="EMBL" id="CP031001">
    <property type="protein sequence ID" value="QHN77724.1"/>
    <property type="molecule type" value="Genomic_DNA"/>
</dbReference>
<dbReference type="Proteomes" id="UP000464620">
    <property type="component" value="Chromosome B09"/>
</dbReference>
<evidence type="ECO:0000313" key="3">
    <source>
        <dbReference type="Proteomes" id="UP000464620"/>
    </source>
</evidence>